<feature type="transmembrane region" description="Helical" evidence="1">
    <location>
        <begin position="241"/>
        <end position="259"/>
    </location>
</feature>
<feature type="transmembrane region" description="Helical" evidence="1">
    <location>
        <begin position="364"/>
        <end position="387"/>
    </location>
</feature>
<comment type="caution">
    <text evidence="2">The sequence shown here is derived from an EMBL/GenBank/DDBJ whole genome shotgun (WGS) entry which is preliminary data.</text>
</comment>
<dbReference type="Proteomes" id="UP001386437">
    <property type="component" value="Unassembled WGS sequence"/>
</dbReference>
<sequence length="461" mass="51497">MVRSTLDRDVTFSRGLARLPLVSLFVGVDLAILLPFDAALGAACSILLPMCMFISVAHRYRSLLDYRCVYLFALTAWSFTHCYGILVLLLQDGVQLQRYTGALTVYGYGVILSTLLVLLFWKDSAVVVYPNRNFVGKGPGKLTLLMFVLTSFANAAVVQLDLSSLPLASMFGSFMLVSFAAVQLGYANQRRWVALIVACGYTSEVFSLGAANRTSMLVPMVVTGLALLVTRPRLNKRIMSIRTALLAVCILLVALLADWQKQMKISLFEALSGSDMRTLPGFMVSASNSNYMAHADATVDYLSYVQYVIDHQLYHYGYWFMQVATSFAPRMLFPEKPNFDVSAILYEAHVVRAPMYFDFLFDRIVDSGLCGIVLYNLGYLLLTSIVYRMYARVMVERPLGLECGLYLASLATLYLVMRGPIILIAWFLLFPMVAIAALDLVLRFMRRSRIRSVAHRIGNVG</sequence>
<keyword evidence="1" id="KW-1133">Transmembrane helix</keyword>
<proteinExistence type="predicted"/>
<feature type="transmembrane region" description="Helical" evidence="1">
    <location>
        <begin position="38"/>
        <end position="57"/>
    </location>
</feature>
<evidence type="ECO:0000256" key="1">
    <source>
        <dbReference type="SAM" id="Phobius"/>
    </source>
</evidence>
<protein>
    <recommendedName>
        <fullName evidence="4">Oligosaccharide repeat unit polymerase</fullName>
    </recommendedName>
</protein>
<gene>
    <name evidence="2" type="ORF">H3V53_00640</name>
</gene>
<dbReference type="EMBL" id="JACFYJ010000001">
    <property type="protein sequence ID" value="MEI5995771.1"/>
    <property type="molecule type" value="Genomic_DNA"/>
</dbReference>
<keyword evidence="1" id="KW-0812">Transmembrane</keyword>
<evidence type="ECO:0000313" key="2">
    <source>
        <dbReference type="EMBL" id="MEI5995771.1"/>
    </source>
</evidence>
<feature type="transmembrane region" description="Helical" evidence="1">
    <location>
        <begin position="12"/>
        <end position="32"/>
    </location>
</feature>
<feature type="transmembrane region" description="Helical" evidence="1">
    <location>
        <begin position="423"/>
        <end position="442"/>
    </location>
</feature>
<evidence type="ECO:0000313" key="3">
    <source>
        <dbReference type="Proteomes" id="UP001386437"/>
    </source>
</evidence>
<reference evidence="2 3" key="1">
    <citation type="journal article" date="2022" name="Arch. Microbiol.">
        <title>Paraburkholderia bengalensis sp. nov. isolated from roots of Oryza sativa, IR64.</title>
        <authorList>
            <person name="Nag P."/>
            <person name="Mondal N."/>
            <person name="Sarkar J."/>
            <person name="Das S."/>
        </authorList>
    </citation>
    <scope>NUCLEOTIDE SEQUENCE [LARGE SCALE GENOMIC DNA]</scope>
    <source>
        <strain evidence="2 3">IR64_4_BI</strain>
    </source>
</reference>
<feature type="transmembrane region" description="Helical" evidence="1">
    <location>
        <begin position="102"/>
        <end position="121"/>
    </location>
</feature>
<keyword evidence="1" id="KW-0472">Membrane</keyword>
<name>A0ABU8IJV5_9BURK</name>
<dbReference type="RefSeq" id="WP_336596239.1">
    <property type="nucleotide sequence ID" value="NZ_JACFYJ010000001.1"/>
</dbReference>
<organism evidence="2 3">
    <name type="scientific">Paraburkholderia bengalensis</name>
    <dbReference type="NCBI Taxonomy" id="2747562"/>
    <lineage>
        <taxon>Bacteria</taxon>
        <taxon>Pseudomonadati</taxon>
        <taxon>Pseudomonadota</taxon>
        <taxon>Betaproteobacteria</taxon>
        <taxon>Burkholderiales</taxon>
        <taxon>Burkholderiaceae</taxon>
        <taxon>Paraburkholderia</taxon>
    </lineage>
</organism>
<feature type="transmembrane region" description="Helical" evidence="1">
    <location>
        <begin position="142"/>
        <end position="160"/>
    </location>
</feature>
<accession>A0ABU8IJV5</accession>
<keyword evidence="3" id="KW-1185">Reference proteome</keyword>
<evidence type="ECO:0008006" key="4">
    <source>
        <dbReference type="Google" id="ProtNLM"/>
    </source>
</evidence>
<feature type="transmembrane region" description="Helical" evidence="1">
    <location>
        <begin position="399"/>
        <end position="417"/>
    </location>
</feature>
<feature type="transmembrane region" description="Helical" evidence="1">
    <location>
        <begin position="166"/>
        <end position="185"/>
    </location>
</feature>
<feature type="transmembrane region" description="Helical" evidence="1">
    <location>
        <begin position="69"/>
        <end position="90"/>
    </location>
</feature>